<proteinExistence type="predicted"/>
<gene>
    <name evidence="1" type="ORF">PBRASI_LOCUS4085</name>
</gene>
<reference evidence="1" key="1">
    <citation type="submission" date="2021-06" db="EMBL/GenBank/DDBJ databases">
        <authorList>
            <person name="Kallberg Y."/>
            <person name="Tangrot J."/>
            <person name="Rosling A."/>
        </authorList>
    </citation>
    <scope>NUCLEOTIDE SEQUENCE</scope>
    <source>
        <strain evidence="1">BR232B</strain>
    </source>
</reference>
<dbReference type="Gene3D" id="1.10.30.10">
    <property type="entry name" value="High mobility group box domain"/>
    <property type="match status" value="1"/>
</dbReference>
<dbReference type="EMBL" id="CAJVPI010000402">
    <property type="protein sequence ID" value="CAG8530505.1"/>
    <property type="molecule type" value="Genomic_DNA"/>
</dbReference>
<protein>
    <submittedName>
        <fullName evidence="1">5305_t:CDS:1</fullName>
    </submittedName>
</protein>
<dbReference type="Proteomes" id="UP000789739">
    <property type="component" value="Unassembled WGS sequence"/>
</dbReference>
<keyword evidence="2" id="KW-1185">Reference proteome</keyword>
<dbReference type="InterPro" id="IPR036910">
    <property type="entry name" value="HMG_box_dom_sf"/>
</dbReference>
<organism evidence="1 2">
    <name type="scientific">Paraglomus brasilianum</name>
    <dbReference type="NCBI Taxonomy" id="144538"/>
    <lineage>
        <taxon>Eukaryota</taxon>
        <taxon>Fungi</taxon>
        <taxon>Fungi incertae sedis</taxon>
        <taxon>Mucoromycota</taxon>
        <taxon>Glomeromycotina</taxon>
        <taxon>Glomeromycetes</taxon>
        <taxon>Paraglomerales</taxon>
        <taxon>Paraglomeraceae</taxon>
        <taxon>Paraglomus</taxon>
    </lineage>
</organism>
<accession>A0A9N9AHK4</accession>
<dbReference type="SUPFAM" id="SSF47095">
    <property type="entry name" value="HMG-box"/>
    <property type="match status" value="1"/>
</dbReference>
<evidence type="ECO:0000313" key="1">
    <source>
        <dbReference type="EMBL" id="CAG8530505.1"/>
    </source>
</evidence>
<sequence>MASEDWQNQPILVKQYFNTLAKLALRRHKETYSDYVYRPRPKQHKKKNWPFIEVNKNRFTEQERADRQLNGSAQIDKQLQVLDDHVPSSDRVQQTDEYALLNGYVEQIKYGNFQLHAGDFVQLNGNKSDDYYYSQPNENNQLNGYNNNHAEVSALSVDGQRCEYTLSNEHYEPVSSIDKQQHVSLDEISVAINGFDITDNGYYVYPNDGINNIFTSSTVTNNMYSSGRSLCSNSDTLTARFGQHFSKESGANFLEEPFHTSEQSVSLLSIPNE</sequence>
<name>A0A9N9AHK4_9GLOM</name>
<comment type="caution">
    <text evidence="1">The sequence shown here is derived from an EMBL/GenBank/DDBJ whole genome shotgun (WGS) entry which is preliminary data.</text>
</comment>
<evidence type="ECO:0000313" key="2">
    <source>
        <dbReference type="Proteomes" id="UP000789739"/>
    </source>
</evidence>
<dbReference type="AlphaFoldDB" id="A0A9N9AHK4"/>